<sequence>MIIQKKRINNVQKYLDGLNCQMVDEFCIQVPNNVKNYEKLRNVNHEDIIDHTIIPTPIGPITRFNANGKEIPQKNLPKEEHWFQRDYHVVDWHGNDHYGSCSVSRMCYPKTWVLPPEEEILFTTDYIKSMPLKINELNRIKHVVNMFLELFGYCEIVDSNSIPIPSRIIRRIPWKILPPGEYPWEKIEAELHNNRTFNSKKHSIERGVEILRSYHPEFCAIGIDNFNGYIVFGYPNKDLYVLESMELNNATYIFKSDWQELSKISKKQIIDGNLHYKRIIHSPQWEEQIKNLFL</sequence>
<organism evidence="1 2">
    <name type="scientific">Veillonella atypica</name>
    <dbReference type="NCBI Taxonomy" id="39777"/>
    <lineage>
        <taxon>Bacteria</taxon>
        <taxon>Bacillati</taxon>
        <taxon>Bacillota</taxon>
        <taxon>Negativicutes</taxon>
        <taxon>Veillonellales</taxon>
        <taxon>Veillonellaceae</taxon>
        <taxon>Veillonella</taxon>
    </lineage>
</organism>
<dbReference type="Proteomes" id="UP000277803">
    <property type="component" value="Unassembled WGS sequence"/>
</dbReference>
<protein>
    <submittedName>
        <fullName evidence="1">Uncharacterized protein</fullName>
    </submittedName>
</protein>
<reference evidence="1 2" key="1">
    <citation type="submission" date="2018-09" db="EMBL/GenBank/DDBJ databases">
        <title>Genome sequence of Veillonella atypica isolated from periodontal Korean patients.</title>
        <authorList>
            <person name="Lee J.-H."/>
            <person name="Moon J.-H."/>
            <person name="Shin S.-Y."/>
        </authorList>
    </citation>
    <scope>NUCLEOTIDE SEQUENCE [LARGE SCALE GENOMIC DNA]</scope>
    <source>
        <strain evidence="1 2">KHUD_V1</strain>
    </source>
</reference>
<gene>
    <name evidence="1" type="ORF">D2965_04285</name>
</gene>
<dbReference type="EMBL" id="QXZZ01000024">
    <property type="protein sequence ID" value="RJY50593.1"/>
    <property type="molecule type" value="Genomic_DNA"/>
</dbReference>
<proteinExistence type="predicted"/>
<name>A0A3A6WEF4_9FIRM</name>
<evidence type="ECO:0000313" key="1">
    <source>
        <dbReference type="EMBL" id="RJY50593.1"/>
    </source>
</evidence>
<dbReference type="AlphaFoldDB" id="A0A3A6WEF4"/>
<accession>A0A3A6WEF4</accession>
<dbReference type="RefSeq" id="WP_119982388.1">
    <property type="nucleotide sequence ID" value="NZ_QXZZ01000024.1"/>
</dbReference>
<evidence type="ECO:0000313" key="2">
    <source>
        <dbReference type="Proteomes" id="UP000277803"/>
    </source>
</evidence>
<comment type="caution">
    <text evidence="1">The sequence shown here is derived from an EMBL/GenBank/DDBJ whole genome shotgun (WGS) entry which is preliminary data.</text>
</comment>